<dbReference type="EMBL" id="CAJVCH010542447">
    <property type="protein sequence ID" value="CAG7827152.1"/>
    <property type="molecule type" value="Genomic_DNA"/>
</dbReference>
<organism evidence="1 2">
    <name type="scientific">Allacma fusca</name>
    <dbReference type="NCBI Taxonomy" id="39272"/>
    <lineage>
        <taxon>Eukaryota</taxon>
        <taxon>Metazoa</taxon>
        <taxon>Ecdysozoa</taxon>
        <taxon>Arthropoda</taxon>
        <taxon>Hexapoda</taxon>
        <taxon>Collembola</taxon>
        <taxon>Symphypleona</taxon>
        <taxon>Sminthuridae</taxon>
        <taxon>Allacma</taxon>
    </lineage>
</organism>
<proteinExistence type="predicted"/>
<evidence type="ECO:0000313" key="1">
    <source>
        <dbReference type="EMBL" id="CAG7827152.1"/>
    </source>
</evidence>
<comment type="caution">
    <text evidence="1">The sequence shown here is derived from an EMBL/GenBank/DDBJ whole genome shotgun (WGS) entry which is preliminary data.</text>
</comment>
<name>A0A8J2L7L6_9HEXA</name>
<dbReference type="Proteomes" id="UP000708208">
    <property type="component" value="Unassembled WGS sequence"/>
</dbReference>
<feature type="non-terminal residue" evidence="1">
    <location>
        <position position="1"/>
    </location>
</feature>
<protein>
    <submittedName>
        <fullName evidence="1">Uncharacterized protein</fullName>
    </submittedName>
</protein>
<dbReference type="AlphaFoldDB" id="A0A8J2L7L6"/>
<sequence>TLSTCNVSAEVTELSISTFPLQIRFSCPQSTHSDITSTFRIQCGPGPSNNSLCCSSRRIRSQGGLSISSESETCSSSIPS</sequence>
<gene>
    <name evidence="1" type="ORF">AFUS01_LOCUS37155</name>
</gene>
<reference evidence="1" key="1">
    <citation type="submission" date="2021-06" db="EMBL/GenBank/DDBJ databases">
        <authorList>
            <person name="Hodson N. C."/>
            <person name="Mongue J. A."/>
            <person name="Jaron S. K."/>
        </authorList>
    </citation>
    <scope>NUCLEOTIDE SEQUENCE</scope>
</reference>
<evidence type="ECO:0000313" key="2">
    <source>
        <dbReference type="Proteomes" id="UP000708208"/>
    </source>
</evidence>
<accession>A0A8J2L7L6</accession>
<keyword evidence="2" id="KW-1185">Reference proteome</keyword>